<evidence type="ECO:0000313" key="2">
    <source>
        <dbReference type="Proteomes" id="UP000054018"/>
    </source>
</evidence>
<accession>A0A0C9Z1Y5</accession>
<dbReference type="HOGENOM" id="CLU_2638999_0_0_1"/>
<reference evidence="1 2" key="1">
    <citation type="submission" date="2014-04" db="EMBL/GenBank/DDBJ databases">
        <authorList>
            <consortium name="DOE Joint Genome Institute"/>
            <person name="Kuo A."/>
            <person name="Kohler A."/>
            <person name="Costa M.D."/>
            <person name="Nagy L.G."/>
            <person name="Floudas D."/>
            <person name="Copeland A."/>
            <person name="Barry K.W."/>
            <person name="Cichocki N."/>
            <person name="Veneault-Fourrey C."/>
            <person name="LaButti K."/>
            <person name="Lindquist E.A."/>
            <person name="Lipzen A."/>
            <person name="Lundell T."/>
            <person name="Morin E."/>
            <person name="Murat C."/>
            <person name="Sun H."/>
            <person name="Tunlid A."/>
            <person name="Henrissat B."/>
            <person name="Grigoriev I.V."/>
            <person name="Hibbett D.S."/>
            <person name="Martin F."/>
            <person name="Nordberg H.P."/>
            <person name="Cantor M.N."/>
            <person name="Hua S.X."/>
        </authorList>
    </citation>
    <scope>NUCLEOTIDE SEQUENCE [LARGE SCALE GENOMIC DNA]</scope>
    <source>
        <strain evidence="1 2">441</strain>
    </source>
</reference>
<organism evidence="1 2">
    <name type="scientific">Pisolithus microcarpus 441</name>
    <dbReference type="NCBI Taxonomy" id="765257"/>
    <lineage>
        <taxon>Eukaryota</taxon>
        <taxon>Fungi</taxon>
        <taxon>Dikarya</taxon>
        <taxon>Basidiomycota</taxon>
        <taxon>Agaricomycotina</taxon>
        <taxon>Agaricomycetes</taxon>
        <taxon>Agaricomycetidae</taxon>
        <taxon>Boletales</taxon>
        <taxon>Sclerodermatineae</taxon>
        <taxon>Pisolithaceae</taxon>
        <taxon>Pisolithus</taxon>
    </lineage>
</organism>
<gene>
    <name evidence="1" type="ORF">PISMIDRAFT_686331</name>
</gene>
<name>A0A0C9Z1Y5_9AGAM</name>
<sequence>MSKGEHHLDLHSGLSTEDARGQLSCSLEIRVSGSIDHCVLPRWRDATTSDATCPVLLNLRHSAPGEEGRPLMSTECL</sequence>
<evidence type="ECO:0000313" key="1">
    <source>
        <dbReference type="EMBL" id="KIK16402.1"/>
    </source>
</evidence>
<dbReference type="AlphaFoldDB" id="A0A0C9Z1Y5"/>
<dbReference type="Proteomes" id="UP000054018">
    <property type="component" value="Unassembled WGS sequence"/>
</dbReference>
<keyword evidence="2" id="KW-1185">Reference proteome</keyword>
<protein>
    <submittedName>
        <fullName evidence="1">Uncharacterized protein</fullName>
    </submittedName>
</protein>
<dbReference type="EMBL" id="KN833858">
    <property type="protein sequence ID" value="KIK16402.1"/>
    <property type="molecule type" value="Genomic_DNA"/>
</dbReference>
<reference evidence="2" key="2">
    <citation type="submission" date="2015-01" db="EMBL/GenBank/DDBJ databases">
        <title>Evolutionary Origins and Diversification of the Mycorrhizal Mutualists.</title>
        <authorList>
            <consortium name="DOE Joint Genome Institute"/>
            <consortium name="Mycorrhizal Genomics Consortium"/>
            <person name="Kohler A."/>
            <person name="Kuo A."/>
            <person name="Nagy L.G."/>
            <person name="Floudas D."/>
            <person name="Copeland A."/>
            <person name="Barry K.W."/>
            <person name="Cichocki N."/>
            <person name="Veneault-Fourrey C."/>
            <person name="LaButti K."/>
            <person name="Lindquist E.A."/>
            <person name="Lipzen A."/>
            <person name="Lundell T."/>
            <person name="Morin E."/>
            <person name="Murat C."/>
            <person name="Riley R."/>
            <person name="Ohm R."/>
            <person name="Sun H."/>
            <person name="Tunlid A."/>
            <person name="Henrissat B."/>
            <person name="Grigoriev I.V."/>
            <person name="Hibbett D.S."/>
            <person name="Martin F."/>
        </authorList>
    </citation>
    <scope>NUCLEOTIDE SEQUENCE [LARGE SCALE GENOMIC DNA]</scope>
    <source>
        <strain evidence="2">441</strain>
    </source>
</reference>
<proteinExistence type="predicted"/>